<sequence>MGLDFTIYEPLNSSIDTSLCIPSKCPMIEDYRKLHKDEITSDVIINVRDEKFKAHKVCLIAPSPVLATMFSHEMMEKKTNKIDIIDLSPTTFEKVLEYIYTDEVTDLDHHAEDLLGAADKYQIQSLKDVCQESICKTLTQENAFKILVLADLHNADQLLKFTTNFISVNMNNFIESQEFLDFKEENPVLASDFLTRFVVSLNNLIS</sequence>
<proteinExistence type="predicted"/>
<name>A0A8J2EHN6_COTCN</name>
<dbReference type="AlphaFoldDB" id="A0A8J2EHN6"/>
<dbReference type="PROSITE" id="PS50097">
    <property type="entry name" value="BTB"/>
    <property type="match status" value="1"/>
</dbReference>
<dbReference type="Pfam" id="PF00651">
    <property type="entry name" value="BTB"/>
    <property type="match status" value="1"/>
</dbReference>
<dbReference type="OrthoDB" id="7628309at2759"/>
<comment type="caution">
    <text evidence="2">The sequence shown here is derived from an EMBL/GenBank/DDBJ whole genome shotgun (WGS) entry which is preliminary data.</text>
</comment>
<dbReference type="FunFam" id="3.30.710.10:FF:000159">
    <property type="entry name" value="Speckle-type POZ protein B"/>
    <property type="match status" value="1"/>
</dbReference>
<accession>A0A8J2EHN6</accession>
<dbReference type="Proteomes" id="UP000786811">
    <property type="component" value="Unassembled WGS sequence"/>
</dbReference>
<evidence type="ECO:0000259" key="1">
    <source>
        <dbReference type="PROSITE" id="PS50097"/>
    </source>
</evidence>
<reference evidence="2" key="1">
    <citation type="submission" date="2021-04" db="EMBL/GenBank/DDBJ databases">
        <authorList>
            <person name="Chebbi M.A.C M."/>
        </authorList>
    </citation>
    <scope>NUCLEOTIDE SEQUENCE</scope>
</reference>
<dbReference type="InterPro" id="IPR011333">
    <property type="entry name" value="SKP1/BTB/POZ_sf"/>
</dbReference>
<protein>
    <submittedName>
        <fullName evidence="2">Similar to spop: Speckle-type POZ protein (Xenopus tropicalis)</fullName>
    </submittedName>
</protein>
<dbReference type="InterPro" id="IPR000210">
    <property type="entry name" value="BTB/POZ_dom"/>
</dbReference>
<organism evidence="2 3">
    <name type="scientific">Cotesia congregata</name>
    <name type="common">Parasitoid wasp</name>
    <name type="synonym">Apanteles congregatus</name>
    <dbReference type="NCBI Taxonomy" id="51543"/>
    <lineage>
        <taxon>Eukaryota</taxon>
        <taxon>Metazoa</taxon>
        <taxon>Ecdysozoa</taxon>
        <taxon>Arthropoda</taxon>
        <taxon>Hexapoda</taxon>
        <taxon>Insecta</taxon>
        <taxon>Pterygota</taxon>
        <taxon>Neoptera</taxon>
        <taxon>Endopterygota</taxon>
        <taxon>Hymenoptera</taxon>
        <taxon>Apocrita</taxon>
        <taxon>Ichneumonoidea</taxon>
        <taxon>Braconidae</taxon>
        <taxon>Microgastrinae</taxon>
        <taxon>Cotesia</taxon>
    </lineage>
</organism>
<dbReference type="Gene3D" id="1.25.40.420">
    <property type="match status" value="1"/>
</dbReference>
<evidence type="ECO:0000313" key="2">
    <source>
        <dbReference type="EMBL" id="CAG5073111.1"/>
    </source>
</evidence>
<keyword evidence="3" id="KW-1185">Reference proteome</keyword>
<dbReference type="SUPFAM" id="SSF54695">
    <property type="entry name" value="POZ domain"/>
    <property type="match status" value="1"/>
</dbReference>
<dbReference type="EMBL" id="CAJNRD030001108">
    <property type="protein sequence ID" value="CAG5073111.1"/>
    <property type="molecule type" value="Genomic_DNA"/>
</dbReference>
<evidence type="ECO:0000313" key="3">
    <source>
        <dbReference type="Proteomes" id="UP000786811"/>
    </source>
</evidence>
<gene>
    <name evidence="2" type="ORF">HICCMSTLAB_LOCUS231</name>
</gene>
<feature type="domain" description="BTB" evidence="1">
    <location>
        <begin position="41"/>
        <end position="108"/>
    </location>
</feature>
<dbReference type="Gene3D" id="3.30.710.10">
    <property type="entry name" value="Potassium Channel Kv1.1, Chain A"/>
    <property type="match status" value="1"/>
</dbReference>
<dbReference type="SMART" id="SM00225">
    <property type="entry name" value="BTB"/>
    <property type="match status" value="1"/>
</dbReference>
<dbReference type="PANTHER" id="PTHR24413">
    <property type="entry name" value="SPECKLE-TYPE POZ PROTEIN"/>
    <property type="match status" value="1"/>
</dbReference>